<dbReference type="Pfam" id="PF07690">
    <property type="entry name" value="MFS_1"/>
    <property type="match status" value="1"/>
</dbReference>
<dbReference type="InterPro" id="IPR036259">
    <property type="entry name" value="MFS_trans_sf"/>
</dbReference>
<gene>
    <name evidence="6" type="ORF">SAMN04488122_5999</name>
</gene>
<evidence type="ECO:0000313" key="7">
    <source>
        <dbReference type="Proteomes" id="UP000199310"/>
    </source>
</evidence>
<dbReference type="AlphaFoldDB" id="A0A1I0SC28"/>
<feature type="transmembrane region" description="Helical" evidence="4">
    <location>
        <begin position="20"/>
        <end position="37"/>
    </location>
</feature>
<evidence type="ECO:0000256" key="4">
    <source>
        <dbReference type="SAM" id="Phobius"/>
    </source>
</evidence>
<dbReference type="InterPro" id="IPR020846">
    <property type="entry name" value="MFS_dom"/>
</dbReference>
<accession>A0A1I0SC28</accession>
<dbReference type="InterPro" id="IPR011701">
    <property type="entry name" value="MFS"/>
</dbReference>
<dbReference type="EMBL" id="FOJG01000002">
    <property type="protein sequence ID" value="SEW54322.1"/>
    <property type="molecule type" value="Genomic_DNA"/>
</dbReference>
<evidence type="ECO:0000256" key="2">
    <source>
        <dbReference type="ARBA" id="ARBA00022989"/>
    </source>
</evidence>
<feature type="transmembrane region" description="Helical" evidence="4">
    <location>
        <begin position="57"/>
        <end position="75"/>
    </location>
</feature>
<feature type="domain" description="Major facilitator superfamily (MFS) profile" evidence="5">
    <location>
        <begin position="17"/>
        <end position="396"/>
    </location>
</feature>
<feature type="transmembrane region" description="Helical" evidence="4">
    <location>
        <begin position="143"/>
        <end position="165"/>
    </location>
</feature>
<feature type="transmembrane region" description="Helical" evidence="4">
    <location>
        <begin position="111"/>
        <end position="131"/>
    </location>
</feature>
<dbReference type="STRING" id="29529.SAMN04488122_5999"/>
<sequence length="396" mass="42125">MEQVILSKARQAGTTVNNMLVVLMAVTCGLVVANIYYNQPLLLQMAASFQVNEQQISVIATITQVGYTLGLLFIVSLGDKTERKKLILLKLAGAAVFMGMAAMAVNYWMMLIASLLIGFFSAVPQLLLPMAASMAPDATRGKIVGRVMSGLLIGILLSRTLSGIIGAHYGWQAVFFSGSIAMVLLWIVLALKLPQNPPSFEGSYGSLMRSLGTLTKELPALRQAAFTGFFMFGAFSIFWTTLVFLLEGAPFHYKSDMVGLFGLIGTCGALAAPMAGKSADNKGPQYAIRLGIIGALLAFVIMGFSAGSLTGLIIGVILLDIGMQVTHISNQSKVFALVPEARSRLNTIYISNAFAGGSVGSLMGAQAWSYGHWTGVCILGIVFISSAALINLKKRT</sequence>
<name>A0A1I0SC28_9BACT</name>
<organism evidence="6 7">
    <name type="scientific">Chitinophaga arvensicola</name>
    <dbReference type="NCBI Taxonomy" id="29529"/>
    <lineage>
        <taxon>Bacteria</taxon>
        <taxon>Pseudomonadati</taxon>
        <taxon>Bacteroidota</taxon>
        <taxon>Chitinophagia</taxon>
        <taxon>Chitinophagales</taxon>
        <taxon>Chitinophagaceae</taxon>
        <taxon>Chitinophaga</taxon>
    </lineage>
</organism>
<proteinExistence type="predicted"/>
<keyword evidence="1 4" id="KW-0812">Transmembrane</keyword>
<feature type="transmembrane region" description="Helical" evidence="4">
    <location>
        <begin position="171"/>
        <end position="191"/>
    </location>
</feature>
<dbReference type="Gene3D" id="1.20.1250.20">
    <property type="entry name" value="MFS general substrate transporter like domains"/>
    <property type="match status" value="1"/>
</dbReference>
<dbReference type="PANTHER" id="PTHR42910:SF1">
    <property type="entry name" value="MAJOR FACILITATOR SUPERFAMILY (MFS) PROFILE DOMAIN-CONTAINING PROTEIN"/>
    <property type="match status" value="1"/>
</dbReference>
<feature type="transmembrane region" description="Helical" evidence="4">
    <location>
        <begin position="288"/>
        <end position="319"/>
    </location>
</feature>
<dbReference type="CDD" id="cd17324">
    <property type="entry name" value="MFS_NepI_like"/>
    <property type="match status" value="1"/>
</dbReference>
<dbReference type="SUPFAM" id="SSF103473">
    <property type="entry name" value="MFS general substrate transporter"/>
    <property type="match status" value="1"/>
</dbReference>
<dbReference type="GO" id="GO:0022857">
    <property type="term" value="F:transmembrane transporter activity"/>
    <property type="evidence" value="ECO:0007669"/>
    <property type="project" value="InterPro"/>
</dbReference>
<reference evidence="7" key="1">
    <citation type="submission" date="2016-10" db="EMBL/GenBank/DDBJ databases">
        <authorList>
            <person name="Varghese N."/>
            <person name="Submissions S."/>
        </authorList>
    </citation>
    <scope>NUCLEOTIDE SEQUENCE [LARGE SCALE GENOMIC DNA]</scope>
    <source>
        <strain evidence="7">DSM 3695</strain>
    </source>
</reference>
<dbReference type="RefSeq" id="WP_218150478.1">
    <property type="nucleotide sequence ID" value="NZ_FOJG01000002.1"/>
</dbReference>
<keyword evidence="2 4" id="KW-1133">Transmembrane helix</keyword>
<dbReference type="Proteomes" id="UP000199310">
    <property type="component" value="Unassembled WGS sequence"/>
</dbReference>
<evidence type="ECO:0000256" key="3">
    <source>
        <dbReference type="ARBA" id="ARBA00023136"/>
    </source>
</evidence>
<evidence type="ECO:0000313" key="6">
    <source>
        <dbReference type="EMBL" id="SEW54322.1"/>
    </source>
</evidence>
<evidence type="ECO:0000256" key="1">
    <source>
        <dbReference type="ARBA" id="ARBA00022692"/>
    </source>
</evidence>
<dbReference type="PROSITE" id="PS50850">
    <property type="entry name" value="MFS"/>
    <property type="match status" value="1"/>
</dbReference>
<evidence type="ECO:0000259" key="5">
    <source>
        <dbReference type="PROSITE" id="PS50850"/>
    </source>
</evidence>
<feature type="transmembrane region" description="Helical" evidence="4">
    <location>
        <begin position="87"/>
        <end position="105"/>
    </location>
</feature>
<protein>
    <submittedName>
        <fullName evidence="6">Predicted arabinose efflux permease, MFS family</fullName>
    </submittedName>
</protein>
<feature type="transmembrane region" description="Helical" evidence="4">
    <location>
        <begin position="258"/>
        <end position="276"/>
    </location>
</feature>
<keyword evidence="7" id="KW-1185">Reference proteome</keyword>
<dbReference type="PANTHER" id="PTHR42910">
    <property type="entry name" value="TRANSPORTER SCO4007-RELATED"/>
    <property type="match status" value="1"/>
</dbReference>
<feature type="transmembrane region" description="Helical" evidence="4">
    <location>
        <begin position="224"/>
        <end position="246"/>
    </location>
</feature>
<feature type="transmembrane region" description="Helical" evidence="4">
    <location>
        <begin position="370"/>
        <end position="392"/>
    </location>
</feature>
<keyword evidence="3 4" id="KW-0472">Membrane</keyword>